<feature type="non-terminal residue" evidence="2">
    <location>
        <position position="1"/>
    </location>
</feature>
<sequence length="133" mass="13865">VGGSHWTRSLAVLLGLEPWRLAPGASSFNAAISSCAASGVWVPALSLMELREAQGLADKFGYSSLFDAMANAASSGQLWQAALELLQGTAARSVEIDAAVDNAAISCCSAQGQWLAASLLVRRRVPDELALSF</sequence>
<dbReference type="AlphaFoldDB" id="A0A812XKI3"/>
<organism evidence="2 3">
    <name type="scientific">Symbiodinium pilosum</name>
    <name type="common">Dinoflagellate</name>
    <dbReference type="NCBI Taxonomy" id="2952"/>
    <lineage>
        <taxon>Eukaryota</taxon>
        <taxon>Sar</taxon>
        <taxon>Alveolata</taxon>
        <taxon>Dinophyceae</taxon>
        <taxon>Suessiales</taxon>
        <taxon>Symbiodiniaceae</taxon>
        <taxon>Symbiodinium</taxon>
    </lineage>
</organism>
<dbReference type="InterPro" id="IPR011990">
    <property type="entry name" value="TPR-like_helical_dom_sf"/>
</dbReference>
<feature type="chain" id="PRO_5032344557" evidence="1">
    <location>
        <begin position="25"/>
        <end position="133"/>
    </location>
</feature>
<comment type="caution">
    <text evidence="2">The sequence shown here is derived from an EMBL/GenBank/DDBJ whole genome shotgun (WGS) entry which is preliminary data.</text>
</comment>
<dbReference type="EMBL" id="CAJNIZ010046064">
    <property type="protein sequence ID" value="CAE7738525.1"/>
    <property type="molecule type" value="Genomic_DNA"/>
</dbReference>
<dbReference type="Gene3D" id="1.25.40.10">
    <property type="entry name" value="Tetratricopeptide repeat domain"/>
    <property type="match status" value="1"/>
</dbReference>
<proteinExistence type="predicted"/>
<protein>
    <submittedName>
        <fullName evidence="2">Uncharacterized protein</fullName>
    </submittedName>
</protein>
<evidence type="ECO:0000313" key="3">
    <source>
        <dbReference type="Proteomes" id="UP000649617"/>
    </source>
</evidence>
<accession>A0A812XKI3</accession>
<name>A0A812XKI3_SYMPI</name>
<feature type="signal peptide" evidence="1">
    <location>
        <begin position="1"/>
        <end position="24"/>
    </location>
</feature>
<reference evidence="2" key="1">
    <citation type="submission" date="2021-02" db="EMBL/GenBank/DDBJ databases">
        <authorList>
            <person name="Dougan E. K."/>
            <person name="Rhodes N."/>
            <person name="Thang M."/>
            <person name="Chan C."/>
        </authorList>
    </citation>
    <scope>NUCLEOTIDE SEQUENCE</scope>
</reference>
<dbReference type="OrthoDB" id="10588590at2759"/>
<keyword evidence="3" id="KW-1185">Reference proteome</keyword>
<gene>
    <name evidence="2" type="ORF">SPIL2461_LOCUS21234</name>
</gene>
<dbReference type="Proteomes" id="UP000649617">
    <property type="component" value="Unassembled WGS sequence"/>
</dbReference>
<evidence type="ECO:0000313" key="2">
    <source>
        <dbReference type="EMBL" id="CAE7738525.1"/>
    </source>
</evidence>
<feature type="non-terminal residue" evidence="2">
    <location>
        <position position="133"/>
    </location>
</feature>
<evidence type="ECO:0000256" key="1">
    <source>
        <dbReference type="SAM" id="SignalP"/>
    </source>
</evidence>
<keyword evidence="1" id="KW-0732">Signal</keyword>